<keyword evidence="4" id="KW-0648">Protein biosynthesis</keyword>
<evidence type="ECO:0000313" key="11">
    <source>
        <dbReference type="Proteomes" id="UP000516437"/>
    </source>
</evidence>
<dbReference type="GO" id="GO:0005739">
    <property type="term" value="C:mitochondrion"/>
    <property type="evidence" value="ECO:0007669"/>
    <property type="project" value="TreeGrafter"/>
</dbReference>
<keyword evidence="2" id="KW-0547">Nucleotide-binding</keyword>
<evidence type="ECO:0000256" key="2">
    <source>
        <dbReference type="ARBA" id="ARBA00022741"/>
    </source>
</evidence>
<dbReference type="PANTHER" id="PTHR22594">
    <property type="entry name" value="ASPARTYL/LYSYL-TRNA SYNTHETASE"/>
    <property type="match status" value="1"/>
</dbReference>
<dbReference type="Proteomes" id="UP000516437">
    <property type="component" value="Chromosome 2"/>
</dbReference>
<dbReference type="AlphaFoldDB" id="A0A6A1WFZ3"/>
<dbReference type="SUPFAM" id="SSF55681">
    <property type="entry name" value="Class II aaRS and biotin synthetases"/>
    <property type="match status" value="1"/>
</dbReference>
<name>A0A6A1WFZ3_9ROSI</name>
<keyword evidence="3" id="KW-0067">ATP-binding</keyword>
<evidence type="ECO:0000256" key="4">
    <source>
        <dbReference type="ARBA" id="ARBA00022917"/>
    </source>
</evidence>
<protein>
    <submittedName>
        <fullName evidence="9">Asparagine--tRNA ligase, cytoplasmic 2</fullName>
    </submittedName>
</protein>
<evidence type="ECO:0000256" key="3">
    <source>
        <dbReference type="ARBA" id="ARBA00022840"/>
    </source>
</evidence>
<feature type="region of interest" description="Disordered" evidence="7">
    <location>
        <begin position="51"/>
        <end position="75"/>
    </location>
</feature>
<reference evidence="9" key="3">
    <citation type="submission" date="2019-09" db="EMBL/GenBank/DDBJ databases">
        <authorList>
            <person name="Gao Z."/>
        </authorList>
    </citation>
    <scope>NUCLEOTIDE SEQUENCE</scope>
    <source>
        <tissue evidence="9">Leaves</tissue>
    </source>
</reference>
<evidence type="ECO:0000313" key="10">
    <source>
        <dbReference type="EMBL" id="KAB1224172.1"/>
    </source>
</evidence>
<dbReference type="InterPro" id="IPR004364">
    <property type="entry name" value="Aa-tRNA-synt_II"/>
</dbReference>
<evidence type="ECO:0000313" key="9">
    <source>
        <dbReference type="EMBL" id="KAB1224141.1"/>
    </source>
</evidence>
<proteinExistence type="predicted"/>
<dbReference type="EMBL" id="RXIC02000020">
    <property type="protein sequence ID" value="KAB1224141.1"/>
    <property type="molecule type" value="Genomic_DNA"/>
</dbReference>
<keyword evidence="1 9" id="KW-0436">Ligase</keyword>
<evidence type="ECO:0000256" key="6">
    <source>
        <dbReference type="SAM" id="Coils"/>
    </source>
</evidence>
<dbReference type="PANTHER" id="PTHR22594:SF36">
    <property type="entry name" value="ASPARAGINE--TRNA LIGASE, CYTOPLASMIC 2"/>
    <property type="match status" value="1"/>
</dbReference>
<reference evidence="9" key="1">
    <citation type="submission" date="2018-07" db="EMBL/GenBank/DDBJ databases">
        <authorList>
            <person name="Gao Z.-S."/>
            <person name="Jia H.-M."/>
            <person name="Jia H.-J."/>
            <person name="Cai Q.-L."/>
            <person name="Wang Y."/>
            <person name="Zhao H.-B."/>
        </authorList>
    </citation>
    <scope>NUCLEOTIDE SEQUENCE</scope>
    <source>
        <tissue evidence="9">Leaves</tissue>
    </source>
</reference>
<evidence type="ECO:0000256" key="7">
    <source>
        <dbReference type="SAM" id="MobiDB-lite"/>
    </source>
</evidence>
<sequence length="615" mass="68773">MGAKQTKVAQPVGVTRAKYSNRVVLKTILGRSDGGLGLVGERVVIGGWVRSSKEETREPLPPSTPRAAEGVGKTGPRDVSSVELLQSRIPFFRSILKVVRRGNCHVPEKFEQVVPRPLPTSIALLHVGDGSCVASLQVVVASAMAPTIQLLPTGTCILVEGILGQPLVPGKHVIELKVEKILHIGTVEHEKYPLSKKKLPFEMLRDYSQFRPRTTTVASVTRISNSLTFATHTFFQNHGFLHMQVPIITTTDGEGFTEKFLVTTLLGKADKMEKPNTAKDSDGVGLEVIKSAAKEKAKLVEELKRSESNKEALVAALQDLRKTNELASQLEVKEKSKPETSLKTYKINFSEDFFSFQTYLTVSGRLHLESYACALGSVYSIGPRFRADRADMAEMSMIEIEMAFSKLEDAMSCADDFFKFLCKWVLDNCSEDMKFVSKRIDKTCIDRLQSMISSKVEKISYTEAVDVLGKVANKKFEIKLEWGAALTAEHLSCLVEEIYKTPIMIYNYPKEVKPFYARLNDDGKTVAAFDMVLPKARILLSGSQSEERLDLLCSRIQELGLPREQYEWYLDLRRHGTVEHSGFSLRFDHMVLFATCLTDVRDVIPFPRSYAKANN</sequence>
<gene>
    <name evidence="10" type="ORF">CJ030_MR2G024423</name>
    <name evidence="9" type="ORF">CJ030_MR2G024454</name>
</gene>
<organism evidence="9 11">
    <name type="scientific">Morella rubra</name>
    <name type="common">Chinese bayberry</name>
    <dbReference type="NCBI Taxonomy" id="262757"/>
    <lineage>
        <taxon>Eukaryota</taxon>
        <taxon>Viridiplantae</taxon>
        <taxon>Streptophyta</taxon>
        <taxon>Embryophyta</taxon>
        <taxon>Tracheophyta</taxon>
        <taxon>Spermatophyta</taxon>
        <taxon>Magnoliopsida</taxon>
        <taxon>eudicotyledons</taxon>
        <taxon>Gunneridae</taxon>
        <taxon>Pentapetalae</taxon>
        <taxon>rosids</taxon>
        <taxon>fabids</taxon>
        <taxon>Fagales</taxon>
        <taxon>Myricaceae</taxon>
        <taxon>Morella</taxon>
    </lineage>
</organism>
<reference evidence="9 11" key="2">
    <citation type="journal article" date="2019" name="Plant Biotechnol. J.">
        <title>The red bayberry genome and genetic basis of sex determination.</title>
        <authorList>
            <person name="Jia H.M."/>
            <person name="Jia H.J."/>
            <person name="Cai Q.L."/>
            <person name="Wang Y."/>
            <person name="Zhao H.B."/>
            <person name="Yang W.F."/>
            <person name="Wang G.Y."/>
            <person name="Li Y.H."/>
            <person name="Zhan D.L."/>
            <person name="Shen Y.T."/>
            <person name="Niu Q.F."/>
            <person name="Chang L."/>
            <person name="Qiu J."/>
            <person name="Zhao L."/>
            <person name="Xie H.B."/>
            <person name="Fu W.Y."/>
            <person name="Jin J."/>
            <person name="Li X.W."/>
            <person name="Jiao Y."/>
            <person name="Zhou C.C."/>
            <person name="Tu T."/>
            <person name="Chai C.Y."/>
            <person name="Gao J.L."/>
            <person name="Fan L.J."/>
            <person name="van de Weg E."/>
            <person name="Wang J.Y."/>
            <person name="Gao Z.S."/>
        </authorList>
    </citation>
    <scope>NUCLEOTIDE SEQUENCE [LARGE SCALE GENOMIC DNA]</scope>
    <source>
        <tissue evidence="9">Leaves</tissue>
    </source>
</reference>
<dbReference type="GO" id="GO:0006421">
    <property type="term" value="P:asparaginyl-tRNA aminoacylation"/>
    <property type="evidence" value="ECO:0007669"/>
    <property type="project" value="TreeGrafter"/>
</dbReference>
<dbReference type="GO" id="GO:0004816">
    <property type="term" value="F:asparagine-tRNA ligase activity"/>
    <property type="evidence" value="ECO:0007669"/>
    <property type="project" value="TreeGrafter"/>
</dbReference>
<keyword evidence="6" id="KW-0175">Coiled coil</keyword>
<accession>A0A6A1WFZ3</accession>
<evidence type="ECO:0000256" key="5">
    <source>
        <dbReference type="ARBA" id="ARBA00023146"/>
    </source>
</evidence>
<evidence type="ECO:0000259" key="8">
    <source>
        <dbReference type="Pfam" id="PF00152"/>
    </source>
</evidence>
<keyword evidence="5" id="KW-0030">Aminoacyl-tRNA synthetase</keyword>
<dbReference type="Gene3D" id="3.30.930.10">
    <property type="entry name" value="Bira Bifunctional Protein, Domain 2"/>
    <property type="match status" value="1"/>
</dbReference>
<comment type="caution">
    <text evidence="9">The sequence shown here is derived from an EMBL/GenBank/DDBJ whole genome shotgun (WGS) entry which is preliminary data.</text>
</comment>
<dbReference type="OrthoDB" id="1931232at2759"/>
<dbReference type="Pfam" id="PF00152">
    <property type="entry name" value="tRNA-synt_2"/>
    <property type="match status" value="1"/>
</dbReference>
<keyword evidence="11" id="KW-1185">Reference proteome</keyword>
<feature type="coiled-coil region" evidence="6">
    <location>
        <begin position="289"/>
        <end position="323"/>
    </location>
</feature>
<dbReference type="EMBL" id="RXIC02000020">
    <property type="protein sequence ID" value="KAB1224172.1"/>
    <property type="molecule type" value="Genomic_DNA"/>
</dbReference>
<dbReference type="GO" id="GO:0005524">
    <property type="term" value="F:ATP binding"/>
    <property type="evidence" value="ECO:0007669"/>
    <property type="project" value="UniProtKB-KW"/>
</dbReference>
<feature type="domain" description="Aminoacyl-tRNA synthetase class II (D/K/N)" evidence="8">
    <location>
        <begin position="343"/>
        <end position="608"/>
    </location>
</feature>
<evidence type="ECO:0000256" key="1">
    <source>
        <dbReference type="ARBA" id="ARBA00022598"/>
    </source>
</evidence>
<dbReference type="InterPro" id="IPR045864">
    <property type="entry name" value="aa-tRNA-synth_II/BPL/LPL"/>
</dbReference>